<dbReference type="InterPro" id="IPR009057">
    <property type="entry name" value="Homeodomain-like_sf"/>
</dbReference>
<dbReference type="SMART" id="SM00342">
    <property type="entry name" value="HTH_ARAC"/>
    <property type="match status" value="1"/>
</dbReference>
<dbReference type="Proteomes" id="UP001527099">
    <property type="component" value="Unassembled WGS sequence"/>
</dbReference>
<reference evidence="6 7" key="1">
    <citation type="submission" date="2022-05" db="EMBL/GenBank/DDBJ databases">
        <title>Genome Sequencing of Bee-Associated Microbes.</title>
        <authorList>
            <person name="Dunlap C."/>
        </authorList>
    </citation>
    <scope>NUCLEOTIDE SEQUENCE [LARGE SCALE GENOMIC DNA]</scope>
    <source>
        <strain evidence="6 7">NRRL B-14421</strain>
    </source>
</reference>
<keyword evidence="1" id="KW-0805">Transcription regulation</keyword>
<keyword evidence="3" id="KW-0804">Transcription</keyword>
<accession>A0ABT4G8G9</accession>
<dbReference type="CDD" id="cd18774">
    <property type="entry name" value="PDC2_HK_sensor"/>
    <property type="match status" value="1"/>
</dbReference>
<evidence type="ECO:0000256" key="1">
    <source>
        <dbReference type="ARBA" id="ARBA00023015"/>
    </source>
</evidence>
<dbReference type="EMBL" id="JAMDMX010000014">
    <property type="protein sequence ID" value="MCY9692475.1"/>
    <property type="molecule type" value="Genomic_DNA"/>
</dbReference>
<keyword evidence="4" id="KW-0472">Membrane</keyword>
<dbReference type="PANTHER" id="PTHR43280:SF28">
    <property type="entry name" value="HTH-TYPE TRANSCRIPTIONAL ACTIVATOR RHAS"/>
    <property type="match status" value="1"/>
</dbReference>
<gene>
    <name evidence="6" type="ORF">M5X19_06045</name>
</gene>
<dbReference type="Gene3D" id="3.30.450.20">
    <property type="entry name" value="PAS domain"/>
    <property type="match status" value="1"/>
</dbReference>
<dbReference type="InterPro" id="IPR041522">
    <property type="entry name" value="CdaR_GGDEF"/>
</dbReference>
<keyword evidence="7" id="KW-1185">Reference proteome</keyword>
<dbReference type="InterPro" id="IPR018060">
    <property type="entry name" value="HTH_AraC"/>
</dbReference>
<dbReference type="InterPro" id="IPR018062">
    <property type="entry name" value="HTH_AraC-typ_CS"/>
</dbReference>
<feature type="domain" description="HTH araC/xylS-type" evidence="5">
    <location>
        <begin position="682"/>
        <end position="779"/>
    </location>
</feature>
<proteinExistence type="predicted"/>
<keyword evidence="2" id="KW-0238">DNA-binding</keyword>
<sequence>MKKWVKFTHKIFNSIFTPGKGMFYRKSLVLILLITSIPGLIMGFLMYWFAGGRIEEELVQLHKNQITRRAESLGVQFDHSELTMSHLAFEPLLDYRLLETDFNRKFDITRDITKTLIIMEGSMTLTTKLEFYMGGTTPIQFSPEYNLLPPDSEEWKQSETLLKQGPPVYWTLLPSRLGIREKPDLALVHKMPGGTMAPYGILIARTNRERLQDLLKTLTPYEDGEAFLMQEDGTLLASTGTGDSSALLQELRSEVLHHPVGTPSFIWNGDHNKYSVSFGKFERIGTTWIYVSAAPIDAITRPVVFLSKLVMQISCAGMLLAAALAWFASRRIYSPMARLMGLLSYGKQTSSVLMQDEFQVIEEQWQHLTRQSTALQSKLETQLPQVRQGFLYQLVQGYLFSYAEEELRERMRQYGWRVEECRYQVLFIRVLGMTQASMQGRFSLGDEGLVSFAEANIAQEMTEERFGQCQVINFHDLTVGVLLELDAQEFDGKNSLYDLGEALIQMLNGILKLQATVIVGGTCTDVKHIPWVFEEARLALNYRKWDTDNQILDVELLRGREKTPGSQYPFAVEREIIQAMRTGKLEETELQIKAFLEAMTQGGATDLDVRQGGMNLLGTLEREIMQSGLNPNELLSPINRFEQLSELRESEQILQWFVKQIIRPFMEEMENRSDYKIKKIVDQAIRFIEEHYMRDISLDECAEYCGTNAFLLSRSFKQVAGKNFIDYLTDLRMERARALLRDSEQKIFDIAEQVGYQHSYFNRLFKKFEGVTPTQYRERVRRT</sequence>
<feature type="transmembrane region" description="Helical" evidence="4">
    <location>
        <begin position="28"/>
        <end position="50"/>
    </location>
</feature>
<dbReference type="RefSeq" id="WP_244280203.1">
    <property type="nucleotide sequence ID" value="NZ_JAMDMW010000098.1"/>
</dbReference>
<dbReference type="PROSITE" id="PS01124">
    <property type="entry name" value="HTH_ARAC_FAMILY_2"/>
    <property type="match status" value="1"/>
</dbReference>
<dbReference type="Pfam" id="PF12833">
    <property type="entry name" value="HTH_18"/>
    <property type="match status" value="1"/>
</dbReference>
<protein>
    <submittedName>
        <fullName evidence="6">Helix-turn-helix domain-containing protein</fullName>
    </submittedName>
</protein>
<evidence type="ECO:0000256" key="2">
    <source>
        <dbReference type="ARBA" id="ARBA00023125"/>
    </source>
</evidence>
<keyword evidence="4" id="KW-1133">Transmembrane helix</keyword>
<dbReference type="PANTHER" id="PTHR43280">
    <property type="entry name" value="ARAC-FAMILY TRANSCRIPTIONAL REGULATOR"/>
    <property type="match status" value="1"/>
</dbReference>
<evidence type="ECO:0000256" key="4">
    <source>
        <dbReference type="SAM" id="Phobius"/>
    </source>
</evidence>
<keyword evidence="4" id="KW-0812">Transmembrane</keyword>
<evidence type="ECO:0000313" key="6">
    <source>
        <dbReference type="EMBL" id="MCY9692475.1"/>
    </source>
</evidence>
<dbReference type="Gene3D" id="1.10.10.60">
    <property type="entry name" value="Homeodomain-like"/>
    <property type="match status" value="2"/>
</dbReference>
<evidence type="ECO:0000313" key="7">
    <source>
        <dbReference type="Proteomes" id="UP001527099"/>
    </source>
</evidence>
<comment type="caution">
    <text evidence="6">The sequence shown here is derived from an EMBL/GenBank/DDBJ whole genome shotgun (WGS) entry which is preliminary data.</text>
</comment>
<dbReference type="SUPFAM" id="SSF46689">
    <property type="entry name" value="Homeodomain-like"/>
    <property type="match status" value="2"/>
</dbReference>
<evidence type="ECO:0000256" key="3">
    <source>
        <dbReference type="ARBA" id="ARBA00023163"/>
    </source>
</evidence>
<dbReference type="PROSITE" id="PS00041">
    <property type="entry name" value="HTH_ARAC_FAMILY_1"/>
    <property type="match status" value="1"/>
</dbReference>
<name>A0ABT4G8G9_9BACL</name>
<dbReference type="Pfam" id="PF17853">
    <property type="entry name" value="GGDEF_2"/>
    <property type="match status" value="1"/>
</dbReference>
<evidence type="ECO:0000259" key="5">
    <source>
        <dbReference type="PROSITE" id="PS01124"/>
    </source>
</evidence>
<organism evidence="6 7">
    <name type="scientific">Paenibacillus alginolyticus</name>
    <dbReference type="NCBI Taxonomy" id="59839"/>
    <lineage>
        <taxon>Bacteria</taxon>
        <taxon>Bacillati</taxon>
        <taxon>Bacillota</taxon>
        <taxon>Bacilli</taxon>
        <taxon>Bacillales</taxon>
        <taxon>Paenibacillaceae</taxon>
        <taxon>Paenibacillus</taxon>
    </lineage>
</organism>